<organism evidence="1 2">
    <name type="scientific">Prevotella illustrans</name>
    <dbReference type="NCBI Taxonomy" id="2800387"/>
    <lineage>
        <taxon>Bacteria</taxon>
        <taxon>Pseudomonadati</taxon>
        <taxon>Bacteroidota</taxon>
        <taxon>Bacteroidia</taxon>
        <taxon>Bacteroidales</taxon>
        <taxon>Prevotellaceae</taxon>
        <taxon>Prevotella</taxon>
    </lineage>
</organism>
<dbReference type="EMBL" id="JAERMS010000053">
    <property type="protein sequence ID" value="MBO1364365.1"/>
    <property type="molecule type" value="Genomic_DNA"/>
</dbReference>
<accession>A0ABS3M859</accession>
<sequence length="344" mass="38263">MPQKDERVAVDMTVKAQKQGAMTLDLKKTPLCQSYSLGLFTADIASHINDATLVKFFGSQKMKKYDTDTKNTPLLNFDLVVLPEKAYTLLALAYDKNGNAGLVTRVNFTTPKRVKVGSPKMTCQVVTIGPDSAAVKFTPNADVAGYAICQFETGTMEKNVEMHGRLMGFSNAYDMIKKFSGKSYTTEHTTTWRGMAPNTDYDLCVVPWDKNGVFQEIEKVKVTTQKLGGPGEATVNIQIGEFGGNESTGYYQVVVYTPNDQAALHRDIIITEEAFNKPEMGEAGIIKMLQTDEPNNPYWNQYKVDRAVWNSTHNTVYIACSIAKNVNGEWGKLQQVKFTTPKKQ</sequence>
<gene>
    <name evidence="1" type="ORF">JHU38_11425</name>
</gene>
<evidence type="ECO:0000313" key="2">
    <source>
        <dbReference type="Proteomes" id="UP000664265"/>
    </source>
</evidence>
<keyword evidence="2" id="KW-1185">Reference proteome</keyword>
<protein>
    <submittedName>
        <fullName evidence="1">Uncharacterized protein</fullName>
    </submittedName>
</protein>
<evidence type="ECO:0000313" key="1">
    <source>
        <dbReference type="EMBL" id="MBO1364365.1"/>
    </source>
</evidence>
<name>A0ABS3M859_9BACT</name>
<proteinExistence type="predicted"/>
<dbReference type="Proteomes" id="UP000664265">
    <property type="component" value="Unassembled WGS sequence"/>
</dbReference>
<comment type="caution">
    <text evidence="1">The sequence shown here is derived from an EMBL/GenBank/DDBJ whole genome shotgun (WGS) entry which is preliminary data.</text>
</comment>
<reference evidence="1 2" key="1">
    <citation type="submission" date="2021-01" db="EMBL/GenBank/DDBJ databases">
        <title>Prevotella A2931 sp. nov.</title>
        <authorList>
            <person name="Buhl M."/>
            <person name="Oberhettinger P."/>
        </authorList>
    </citation>
    <scope>NUCLEOTIDE SEQUENCE [LARGE SCALE GENOMIC DNA]</scope>
    <source>
        <strain evidence="1 2">A2931</strain>
    </source>
</reference>